<gene>
    <name evidence="11" type="ORF">D0867_09734</name>
</gene>
<feature type="domain" description="Major facilitator superfamily (MFS) profile" evidence="10">
    <location>
        <begin position="1"/>
        <end position="539"/>
    </location>
</feature>
<comment type="caution">
    <text evidence="8">Lacks conserved residue(s) required for the propagation of feature annotation.</text>
</comment>
<organism evidence="11 12">
    <name type="scientific">Hortaea werneckii</name>
    <name type="common">Black yeast</name>
    <name type="synonym">Cladosporium werneckii</name>
    <dbReference type="NCBI Taxonomy" id="91943"/>
    <lineage>
        <taxon>Eukaryota</taxon>
        <taxon>Fungi</taxon>
        <taxon>Dikarya</taxon>
        <taxon>Ascomycota</taxon>
        <taxon>Pezizomycotina</taxon>
        <taxon>Dothideomycetes</taxon>
        <taxon>Dothideomycetidae</taxon>
        <taxon>Mycosphaerellales</taxon>
        <taxon>Teratosphaeriaceae</taxon>
        <taxon>Hortaea</taxon>
    </lineage>
</organism>
<dbReference type="EMBL" id="QWIL01001204">
    <property type="protein sequence ID" value="RMY06321.1"/>
    <property type="molecule type" value="Genomic_DNA"/>
</dbReference>
<dbReference type="OrthoDB" id="434240at2759"/>
<keyword evidence="6 8" id="KW-0534">Nitrate assimilation</keyword>
<feature type="transmembrane region" description="Helical" evidence="8">
    <location>
        <begin position="426"/>
        <end position="444"/>
    </location>
</feature>
<evidence type="ECO:0000259" key="10">
    <source>
        <dbReference type="PROSITE" id="PS50850"/>
    </source>
</evidence>
<feature type="transmembrane region" description="Helical" evidence="8">
    <location>
        <begin position="131"/>
        <end position="150"/>
    </location>
</feature>
<evidence type="ECO:0000256" key="4">
    <source>
        <dbReference type="ARBA" id="ARBA00022692"/>
    </source>
</evidence>
<dbReference type="GO" id="GO:0015112">
    <property type="term" value="F:nitrate transmembrane transporter activity"/>
    <property type="evidence" value="ECO:0007669"/>
    <property type="project" value="UniProtKB-UniRule"/>
</dbReference>
<comment type="caution">
    <text evidence="11">The sequence shown here is derived from an EMBL/GenBank/DDBJ whole genome shotgun (WGS) entry which is preliminary data.</text>
</comment>
<keyword evidence="4 8" id="KW-0812">Transmembrane</keyword>
<dbReference type="Proteomes" id="UP000271337">
    <property type="component" value="Unassembled WGS sequence"/>
</dbReference>
<feature type="transmembrane region" description="Helical" evidence="8">
    <location>
        <begin position="450"/>
        <end position="475"/>
    </location>
</feature>
<evidence type="ECO:0000256" key="7">
    <source>
        <dbReference type="ARBA" id="ARBA00023136"/>
    </source>
</evidence>
<evidence type="ECO:0000256" key="1">
    <source>
        <dbReference type="ARBA" id="ARBA00004141"/>
    </source>
</evidence>
<dbReference type="Pfam" id="PF07690">
    <property type="entry name" value="MFS_1"/>
    <property type="match status" value="1"/>
</dbReference>
<dbReference type="NCBIfam" id="TIGR00886">
    <property type="entry name" value="2A0108"/>
    <property type="match status" value="1"/>
</dbReference>
<protein>
    <recommendedName>
        <fullName evidence="8">Nitrate/nitrite transporter</fullName>
    </recommendedName>
</protein>
<evidence type="ECO:0000256" key="8">
    <source>
        <dbReference type="RuleBase" id="RU366033"/>
    </source>
</evidence>
<dbReference type="InterPro" id="IPR036259">
    <property type="entry name" value="MFS_trans_sf"/>
</dbReference>
<comment type="similarity">
    <text evidence="2 8">Belongs to the major facilitator superfamily. Nitrate/nitrite porter (TC 2.A.1.8) family.</text>
</comment>
<name>A0A3M6YU85_HORWE</name>
<evidence type="ECO:0000256" key="5">
    <source>
        <dbReference type="ARBA" id="ARBA00022989"/>
    </source>
</evidence>
<evidence type="ECO:0000313" key="11">
    <source>
        <dbReference type="EMBL" id="RMY06321.1"/>
    </source>
</evidence>
<reference evidence="11 12" key="1">
    <citation type="journal article" date="2018" name="BMC Genomics">
        <title>Genomic evidence for intraspecific hybridization in a clonal and extremely halotolerant yeast.</title>
        <authorList>
            <person name="Gostincar C."/>
            <person name="Stajich J.E."/>
            <person name="Zupancic J."/>
            <person name="Zalar P."/>
            <person name="Gunde-Cimerman N."/>
        </authorList>
    </citation>
    <scope>NUCLEOTIDE SEQUENCE [LARGE SCALE GENOMIC DNA]</scope>
    <source>
        <strain evidence="11 12">EXF-6669</strain>
    </source>
</reference>
<evidence type="ECO:0000256" key="6">
    <source>
        <dbReference type="ARBA" id="ARBA00023063"/>
    </source>
</evidence>
<feature type="transmembrane region" description="Helical" evidence="8">
    <location>
        <begin position="517"/>
        <end position="537"/>
    </location>
</feature>
<dbReference type="InterPro" id="IPR020846">
    <property type="entry name" value="MFS_dom"/>
</dbReference>
<proteinExistence type="inferred from homology"/>
<dbReference type="InterPro" id="IPR004737">
    <property type="entry name" value="NO3_transporter_NarK/NarU-like"/>
</dbReference>
<dbReference type="PANTHER" id="PTHR23515">
    <property type="entry name" value="HIGH-AFFINITY NITRATE TRANSPORTER 2.3"/>
    <property type="match status" value="1"/>
</dbReference>
<dbReference type="InterPro" id="IPR011701">
    <property type="entry name" value="MFS"/>
</dbReference>
<evidence type="ECO:0000313" key="12">
    <source>
        <dbReference type="Proteomes" id="UP000271337"/>
    </source>
</evidence>
<feature type="transmembrane region" description="Helical" evidence="8">
    <location>
        <begin position="156"/>
        <end position="176"/>
    </location>
</feature>
<dbReference type="GO" id="GO:0005886">
    <property type="term" value="C:plasma membrane"/>
    <property type="evidence" value="ECO:0007669"/>
    <property type="project" value="UniProtKB-SubCell"/>
</dbReference>
<dbReference type="SUPFAM" id="SSF103473">
    <property type="entry name" value="MFS general substrate transporter"/>
    <property type="match status" value="1"/>
</dbReference>
<dbReference type="GO" id="GO:0042128">
    <property type="term" value="P:nitrate assimilation"/>
    <property type="evidence" value="ECO:0007669"/>
    <property type="project" value="UniProtKB-UniRule"/>
</dbReference>
<keyword evidence="7 8" id="KW-0472">Membrane</keyword>
<evidence type="ECO:0000256" key="9">
    <source>
        <dbReference type="SAM" id="MobiDB-lite"/>
    </source>
</evidence>
<feature type="region of interest" description="Disordered" evidence="9">
    <location>
        <begin position="279"/>
        <end position="307"/>
    </location>
</feature>
<dbReference type="PROSITE" id="PS50850">
    <property type="entry name" value="MFS"/>
    <property type="match status" value="1"/>
</dbReference>
<keyword evidence="5 8" id="KW-1133">Transmembrane helix</keyword>
<feature type="compositionally biased region" description="Polar residues" evidence="9">
    <location>
        <begin position="289"/>
        <end position="298"/>
    </location>
</feature>
<feature type="transmembrane region" description="Helical" evidence="8">
    <location>
        <begin position="26"/>
        <end position="49"/>
    </location>
</feature>
<dbReference type="InterPro" id="IPR044772">
    <property type="entry name" value="NO3_transporter"/>
</dbReference>
<feature type="transmembrane region" description="Helical" evidence="8">
    <location>
        <begin position="188"/>
        <end position="207"/>
    </location>
</feature>
<dbReference type="GO" id="GO:0015113">
    <property type="term" value="F:nitrite transmembrane transporter activity"/>
    <property type="evidence" value="ECO:0007669"/>
    <property type="project" value="InterPro"/>
</dbReference>
<accession>A0A3M6YU85</accession>
<sequence length="545" mass="59114">MGFDVSTLWRSPEYNPINRKARSVPLLNPISVYGRVFFFSWFGFMIAFWSCKSQFGNVTIACQIEPFQYEIEADHSTIGYAFPPLLEDVIKEDMGLESEQIANSNIIALTATLLVRLVAGPACDRFGPRYTFAGCLLIGAIPTFLAGTAFKASELYALRFFIGILGGSFVPCQVWTTGFFDKNIVGTANSLTAGLGNAGGGITYFVMPAIYNSLVSDGLKPHKAWRVAFVIPGVIIVFVAVFLVLLCPDTPTGKWADRAQAAENNLRQHEVAGEVVEVPGGVTEETKRSTPGTETPPSGISDEEKKLDNTRGTFDNQEAQMGEQQMLDTTRGEVVQKPSAKEMVKVLMSPQTIVTGACYFCSFGAELAINSILGSYYLARFPALGLQGSGNWAAMFGLMNIVCRPLGGLASDFAYKRTGSVWSKKILLHVYSIIQGAILIAIGVSDPHDLYTLVLLVGILLSFFLEGSNGLNYALVPHVHPYANGIVSGFTGACGNFGGIIFAIVFRYNTKDWPKSLWIIGVIVIAINLAVCWIRPVPKGQIGGR</sequence>
<keyword evidence="3 8" id="KW-0813">Transport</keyword>
<keyword evidence="8" id="KW-1003">Cell membrane</keyword>
<evidence type="ECO:0000256" key="3">
    <source>
        <dbReference type="ARBA" id="ARBA00022448"/>
    </source>
</evidence>
<comment type="subcellular location">
    <subcellularLocation>
        <location evidence="8">Cell membrane</location>
        <topology evidence="8">Multi-pass membrane protein</topology>
    </subcellularLocation>
    <subcellularLocation>
        <location evidence="1">Membrane</location>
        <topology evidence="1">Multi-pass membrane protein</topology>
    </subcellularLocation>
</comment>
<dbReference type="AlphaFoldDB" id="A0A3M6YU85"/>
<evidence type="ECO:0000256" key="2">
    <source>
        <dbReference type="ARBA" id="ARBA00008432"/>
    </source>
</evidence>
<feature type="transmembrane region" description="Helical" evidence="8">
    <location>
        <begin position="227"/>
        <end position="248"/>
    </location>
</feature>
<dbReference type="Gene3D" id="1.20.1250.20">
    <property type="entry name" value="MFS general substrate transporter like domains"/>
    <property type="match status" value="2"/>
</dbReference>
<feature type="transmembrane region" description="Helical" evidence="8">
    <location>
        <begin position="482"/>
        <end position="505"/>
    </location>
</feature>